<evidence type="ECO:0000256" key="5">
    <source>
        <dbReference type="ARBA" id="ARBA00022837"/>
    </source>
</evidence>
<protein>
    <recommendedName>
        <fullName evidence="10">C2 domain-containing protein</fullName>
    </recommendedName>
</protein>
<dbReference type="Pfam" id="PF00168">
    <property type="entry name" value="C2"/>
    <property type="match status" value="5"/>
</dbReference>
<reference evidence="12" key="1">
    <citation type="submission" date="2011-08" db="EMBL/GenBank/DDBJ databases">
        <title>The draft genome of Latimeria chalumnae.</title>
        <authorList>
            <person name="Di Palma F."/>
            <person name="Alfoldi J."/>
            <person name="Johnson J."/>
            <person name="Berlin A."/>
            <person name="Gnerre S."/>
            <person name="Jaffe D."/>
            <person name="MacCallum I."/>
            <person name="Young S."/>
            <person name="Walker B.J."/>
            <person name="Lander E."/>
            <person name="Lindblad-Toh K."/>
        </authorList>
    </citation>
    <scope>NUCLEOTIDE SEQUENCE [LARGE SCALE GENOMIC DNA]</scope>
    <source>
        <strain evidence="12">Wild caught</strain>
    </source>
</reference>
<evidence type="ECO:0000313" key="11">
    <source>
        <dbReference type="Ensembl" id="ENSLACP00000014677.1"/>
    </source>
</evidence>
<dbReference type="InterPro" id="IPR037723">
    <property type="entry name" value="C2D_Ferlin"/>
</dbReference>
<evidence type="ECO:0000256" key="3">
    <source>
        <dbReference type="ARBA" id="ARBA00022723"/>
    </source>
</evidence>
<evidence type="ECO:0000313" key="12">
    <source>
        <dbReference type="Proteomes" id="UP000008672"/>
    </source>
</evidence>
<dbReference type="Pfam" id="PF08151">
    <property type="entry name" value="FerI"/>
    <property type="match status" value="1"/>
</dbReference>
<dbReference type="CDD" id="cd04018">
    <property type="entry name" value="C2C_Ferlin"/>
    <property type="match status" value="1"/>
</dbReference>
<dbReference type="OMA" id="WNARRYL"/>
<feature type="compositionally biased region" description="Polar residues" evidence="8">
    <location>
        <begin position="1125"/>
        <end position="1134"/>
    </location>
</feature>
<dbReference type="SMART" id="SM01202">
    <property type="entry name" value="FerI"/>
    <property type="match status" value="1"/>
</dbReference>
<dbReference type="EMBL" id="AFYH01115270">
    <property type="status" value="NOT_ANNOTATED_CDS"/>
    <property type="molecule type" value="Genomic_DNA"/>
</dbReference>
<dbReference type="CDD" id="cd04011">
    <property type="entry name" value="C2B_Ferlin"/>
    <property type="match status" value="1"/>
</dbReference>
<dbReference type="Ensembl" id="ENSLACT00000014779.1">
    <property type="protein sequence ID" value="ENSLACP00000014677.1"/>
    <property type="gene ID" value="ENSLACG00000012916.1"/>
</dbReference>
<proteinExistence type="predicted"/>
<dbReference type="InterPro" id="IPR000008">
    <property type="entry name" value="C2_dom"/>
</dbReference>
<feature type="region of interest" description="Disordered" evidence="8">
    <location>
        <begin position="1113"/>
        <end position="1151"/>
    </location>
</feature>
<dbReference type="GO" id="GO:0016020">
    <property type="term" value="C:membrane"/>
    <property type="evidence" value="ECO:0007669"/>
    <property type="project" value="UniProtKB-SubCell"/>
</dbReference>
<keyword evidence="4" id="KW-0677">Repeat</keyword>
<dbReference type="InterPro" id="IPR037725">
    <property type="entry name" value="C2F_Ferlin"/>
</dbReference>
<evidence type="ECO:0000256" key="8">
    <source>
        <dbReference type="SAM" id="MobiDB-lite"/>
    </source>
</evidence>
<evidence type="ECO:0000256" key="6">
    <source>
        <dbReference type="ARBA" id="ARBA00022989"/>
    </source>
</evidence>
<dbReference type="PROSITE" id="PS50004">
    <property type="entry name" value="C2"/>
    <property type="match status" value="5"/>
</dbReference>
<evidence type="ECO:0000256" key="1">
    <source>
        <dbReference type="ARBA" id="ARBA00004167"/>
    </source>
</evidence>
<dbReference type="Pfam" id="PF08150">
    <property type="entry name" value="FerB"/>
    <property type="match status" value="1"/>
</dbReference>
<dbReference type="InParanoid" id="H3AYF6"/>
<keyword evidence="12" id="KW-1185">Reference proteome</keyword>
<dbReference type="EMBL" id="AFYH01115275">
    <property type="status" value="NOT_ANNOTATED_CDS"/>
    <property type="molecule type" value="Genomic_DNA"/>
</dbReference>
<evidence type="ECO:0000256" key="2">
    <source>
        <dbReference type="ARBA" id="ARBA00022692"/>
    </source>
</evidence>
<dbReference type="CDD" id="cd04017">
    <property type="entry name" value="C2D_Ferlin"/>
    <property type="match status" value="1"/>
</dbReference>
<feature type="domain" description="C2" evidence="10">
    <location>
        <begin position="702"/>
        <end position="830"/>
    </location>
</feature>
<dbReference type="EMBL" id="AFYH01115276">
    <property type="status" value="NOT_ANNOTATED_CDS"/>
    <property type="molecule type" value="Genomic_DNA"/>
</dbReference>
<dbReference type="EMBL" id="AFYH01115273">
    <property type="status" value="NOT_ANNOTATED_CDS"/>
    <property type="molecule type" value="Genomic_DNA"/>
</dbReference>
<feature type="domain" description="C2" evidence="10">
    <location>
        <begin position="4"/>
        <end position="119"/>
    </location>
</feature>
<dbReference type="InterPro" id="IPR035892">
    <property type="entry name" value="C2_domain_sf"/>
</dbReference>
<evidence type="ECO:0000256" key="7">
    <source>
        <dbReference type="ARBA" id="ARBA00023136"/>
    </source>
</evidence>
<feature type="transmembrane region" description="Helical" evidence="9">
    <location>
        <begin position="1723"/>
        <end position="1744"/>
    </location>
</feature>
<dbReference type="InterPro" id="IPR037721">
    <property type="entry name" value="Ferlin"/>
</dbReference>
<dbReference type="InterPro" id="IPR037724">
    <property type="entry name" value="C2E_Ferlin"/>
</dbReference>
<dbReference type="EMBL" id="AFYH01115277">
    <property type="status" value="NOT_ANNOTATED_CDS"/>
    <property type="molecule type" value="Genomic_DNA"/>
</dbReference>
<keyword evidence="3" id="KW-0479">Metal-binding</keyword>
<comment type="subcellular location">
    <subcellularLocation>
        <location evidence="1">Membrane</location>
        <topology evidence="1">Single-pass membrane protein</topology>
    </subcellularLocation>
</comment>
<evidence type="ECO:0000259" key="10">
    <source>
        <dbReference type="PROSITE" id="PS50004"/>
    </source>
</evidence>
<dbReference type="SMART" id="SM00239">
    <property type="entry name" value="C2"/>
    <property type="match status" value="5"/>
</dbReference>
<organism evidence="11 12">
    <name type="scientific">Latimeria chalumnae</name>
    <name type="common">Coelacanth</name>
    <dbReference type="NCBI Taxonomy" id="7897"/>
    <lineage>
        <taxon>Eukaryota</taxon>
        <taxon>Metazoa</taxon>
        <taxon>Chordata</taxon>
        <taxon>Craniata</taxon>
        <taxon>Vertebrata</taxon>
        <taxon>Euteleostomi</taxon>
        <taxon>Coelacanthiformes</taxon>
        <taxon>Coelacanthidae</taxon>
        <taxon>Latimeria</taxon>
    </lineage>
</organism>
<reference evidence="11" key="2">
    <citation type="submission" date="2025-08" db="UniProtKB">
        <authorList>
            <consortium name="Ensembl"/>
        </authorList>
    </citation>
    <scope>IDENTIFICATION</scope>
</reference>
<dbReference type="InterPro" id="IPR032362">
    <property type="entry name" value="Ferlin_C"/>
</dbReference>
<dbReference type="CDD" id="cd04037">
    <property type="entry name" value="C2E_Ferlin"/>
    <property type="match status" value="1"/>
</dbReference>
<dbReference type="GO" id="GO:0046872">
    <property type="term" value="F:metal ion binding"/>
    <property type="evidence" value="ECO:0007669"/>
    <property type="project" value="UniProtKB-KW"/>
</dbReference>
<dbReference type="EMBL" id="AFYH01115272">
    <property type="status" value="NOT_ANNOTATED_CDS"/>
    <property type="molecule type" value="Genomic_DNA"/>
</dbReference>
<name>H3AYF6_LATCH</name>
<keyword evidence="2 9" id="KW-0812">Transmembrane</keyword>
<keyword evidence="6 9" id="KW-1133">Transmembrane helix</keyword>
<dbReference type="EMBL" id="AFYH01115279">
    <property type="status" value="NOT_ANNOTATED_CDS"/>
    <property type="molecule type" value="Genomic_DNA"/>
</dbReference>
<reference evidence="11" key="3">
    <citation type="submission" date="2025-09" db="UniProtKB">
        <authorList>
            <consortium name="Ensembl"/>
        </authorList>
    </citation>
    <scope>IDENTIFICATION</scope>
</reference>
<dbReference type="Pfam" id="PF16165">
    <property type="entry name" value="Ferlin_C"/>
    <property type="match status" value="1"/>
</dbReference>
<dbReference type="Pfam" id="PF22901">
    <property type="entry name" value="dsrm_Ferlin"/>
    <property type="match status" value="1"/>
</dbReference>
<feature type="domain" description="C2" evidence="10">
    <location>
        <begin position="876"/>
        <end position="1004"/>
    </location>
</feature>
<dbReference type="FunFam" id="2.60.40.150:FF:000034">
    <property type="entry name" value="otoferlin isoform X2"/>
    <property type="match status" value="1"/>
</dbReference>
<accession>H3AYF6</accession>
<feature type="domain" description="C2" evidence="10">
    <location>
        <begin position="159"/>
        <end position="290"/>
    </location>
</feature>
<dbReference type="CDD" id="cd08374">
    <property type="entry name" value="C2F_Ferlin"/>
    <property type="match status" value="1"/>
</dbReference>
<dbReference type="EMBL" id="AFYH01115274">
    <property type="status" value="NOT_ANNOTATED_CDS"/>
    <property type="molecule type" value="Genomic_DNA"/>
</dbReference>
<dbReference type="PANTHER" id="PTHR12546:SF36">
    <property type="entry name" value="FER-1-LIKE PROTEIN 4"/>
    <property type="match status" value="1"/>
</dbReference>
<dbReference type="GO" id="GO:0007009">
    <property type="term" value="P:plasma membrane organization"/>
    <property type="evidence" value="ECO:0007669"/>
    <property type="project" value="TreeGrafter"/>
</dbReference>
<dbReference type="SUPFAM" id="SSF49562">
    <property type="entry name" value="C2 domain (Calcium/lipid-binding domain, CaLB)"/>
    <property type="match status" value="6"/>
</dbReference>
<sequence length="1755" mass="201735">RLKPISTTEFSLFKPQNFEQLHITVHEARQLAGVNIDSVVYLEIDDMKKHTTTQKSTNSPIFAEDFVYEFFEPPDALMDKILHISVYCPNKIPFKKTLIGTFRIDIATIYDQQDHTFRNKWAVLIDPQDISATIKGYVKCDVAITQKGDTVETSVGSNYPSCIEENLMLPKGFPASRPWAFFFVKIYKAEGLPKMNSGIVSKLIGEDKVFIDPKVAVVFADQQGQTSVVKSSANPVWNEQIIFMQLFPALCRRILIQVQDEANLGDTVLATHFINLKQISDNRPEGFLPVFGPSWINLYGSAQNSTLNDDQQDINEGIGEGVFYRGRLLVAITVELYTSSSFQKPTSIRVEVEDIHPLPEDFSGKQEEFLLFATFLEVSMINKSIGNKPVIFEVSIGNYGKLSKTPSAKAGRAKNSVSSIQSHCEETRLLMEPNSEEDEHERYVSLKNGPCLSVTPPQTPIITEEESTYYCIPYQEEKPCVYIWSEWEDHSWRLCNSNALLHVADVLEEGIIEVEKMLQKEEAETEKWLILAFEALKITCSRYLTFLNKLTMTRPTVLDIKRQQSLKVYIAKVVEAAKELQENLHCDNIRQILLKAKTILKELQWWSEETQNTIPDIIIWMLSNNRHMAYTCIPARTILFSVAQQERGKDCGKIQTVFLKAPGLQNTGFGRLEIFMWFGLSKYAKNCFSALPAGYKPVYKNKPKVLPGNLTSSRTWTSQSFFQMRVHVYQARGLLAADETGLSDPFARVTYSTYSQATKVIEKTCSPTWNETLVFDHVLIEGNLEDFKKDPPAVSFEIFDYDRFGAAEFLGQSFVTPVVFLAGDSYDQPKLQIHNIVRGGKHAGDLLVLVELIELDYSTLGEPRIPSSIYPQELECDENYRFVLPYGIRPVLKPYNIEVLFWGLRDLKNRNILSTNQLRVNIECAGQNLESCLIENYKSKPNFQKMVNSFRVEIPEDPELYPPLIILVTEQRLFGGVSLIGTCTVASLERFFRKPPQKSARHWSFVCTQYRGFLSCRSSCNFMILISLYTTPLQKSWVVVTVVATSYHHTQLYVHVVVNTNVKSQIRKRVHPDLVSNNKKQVATAEDDESELDWWSKYFASAKQRSERLRASEAVLTESQDGKQTEGTSGTLNHSKQRKPKETDKSIVPIKVPRQPYPKNQKECDELNFFQHELEKEFDNFEDWLCSFPLYKGKADYYEYMDDRITGKFKVLLIIFKMRFPITYSAQRGFKKMFHLLKDFILFTPNCVIDFLWLFNSADWHLCYLPHIISCRTVPTGTGDPKNRIQEKCYTISKILDPVMGALFEMTVDFPLETELTISIIDHDLVSSDDLIGETKIDLENRYYSKHYATCGLQQSYNVSGYNSWRDSRKPTQILLKLCKEHGLPEPIYLEKEVKINNAKVFDIPEDVLLQGKSTEEEDESKALYALHNWKDMPEVGFELVPEHVEMRALRKPAKPGLEQGKVYMWVDMFPKELPPPPPVDISPRKPISYELRVIIWNTDDVLLDDVNPLTGQKSSDIYVKGWIKTMDSDKQETDVHFSSLTGEGNFNWRFIFRFDFLPSEKQIIYKKKESIFSLEESEYRVAPVLMLQVWDYDLVSANDFLGAIEIDLTKMVPGAKSSSLCTINMFLEDNYQTVSIFKKKRERGWWPFVKEKEEEEDGEYEGKVETELELLTLEEAEKNPAGLGRKEPNPLEKPNRPNVSMNWLINPIKSFYFYIWRNYKKYIIAAFIMLLILAFLLLFIYTFPGSISKKLIAG</sequence>
<dbReference type="Gene3D" id="2.60.40.150">
    <property type="entry name" value="C2 domain"/>
    <property type="match status" value="5"/>
</dbReference>
<dbReference type="eggNOG" id="KOG1326">
    <property type="taxonomic scope" value="Eukaryota"/>
</dbReference>
<dbReference type="InterPro" id="IPR012968">
    <property type="entry name" value="FerIin_dom"/>
</dbReference>
<dbReference type="Proteomes" id="UP000008672">
    <property type="component" value="Unassembled WGS sequence"/>
</dbReference>
<dbReference type="SMART" id="SM01201">
    <property type="entry name" value="FerB"/>
    <property type="match status" value="1"/>
</dbReference>
<dbReference type="EMBL" id="AFYH01115278">
    <property type="status" value="NOT_ANNOTATED_CDS"/>
    <property type="molecule type" value="Genomic_DNA"/>
</dbReference>
<dbReference type="InterPro" id="IPR037722">
    <property type="entry name" value="C2C_Ferlin"/>
</dbReference>
<dbReference type="InterPro" id="IPR012561">
    <property type="entry name" value="Ferlin_B-domain"/>
</dbReference>
<dbReference type="InterPro" id="IPR037720">
    <property type="entry name" value="C2B_Ferlin"/>
</dbReference>
<keyword evidence="7 9" id="KW-0472">Membrane</keyword>
<evidence type="ECO:0000256" key="9">
    <source>
        <dbReference type="SAM" id="Phobius"/>
    </source>
</evidence>
<dbReference type="GeneTree" id="ENSGT00940000160586"/>
<dbReference type="PANTHER" id="PTHR12546">
    <property type="entry name" value="FER-1-LIKE"/>
    <property type="match status" value="1"/>
</dbReference>
<dbReference type="HOGENOM" id="CLU_001183_3_1_1"/>
<dbReference type="EMBL" id="AFYH01115271">
    <property type="status" value="NOT_ANNOTATED_CDS"/>
    <property type="molecule type" value="Genomic_DNA"/>
</dbReference>
<dbReference type="InterPro" id="IPR055072">
    <property type="entry name" value="Ferlin_DSRM"/>
</dbReference>
<keyword evidence="5" id="KW-0106">Calcium</keyword>
<feature type="domain" description="C2" evidence="10">
    <location>
        <begin position="1474"/>
        <end position="1623"/>
    </location>
</feature>
<evidence type="ECO:0000256" key="4">
    <source>
        <dbReference type="ARBA" id="ARBA00022737"/>
    </source>
</evidence>